<dbReference type="AlphaFoldDB" id="A0A1Y6CWR5"/>
<evidence type="ECO:0000313" key="1">
    <source>
        <dbReference type="EMBL" id="SMF82961.1"/>
    </source>
</evidence>
<keyword evidence="2" id="KW-1185">Reference proteome</keyword>
<reference evidence="1 2" key="1">
    <citation type="submission" date="2017-04" db="EMBL/GenBank/DDBJ databases">
        <authorList>
            <person name="Afonso C.L."/>
            <person name="Miller P.J."/>
            <person name="Scott M.A."/>
            <person name="Spackman E."/>
            <person name="Goraichik I."/>
            <person name="Dimitrov K.M."/>
            <person name="Suarez D.L."/>
            <person name="Swayne D.E."/>
        </authorList>
    </citation>
    <scope>NUCLEOTIDE SEQUENCE [LARGE SCALE GENOMIC DNA]</scope>
    <source>
        <strain evidence="1 2">USBA 355</strain>
    </source>
</reference>
<dbReference type="EMBL" id="FWZX01000048">
    <property type="protein sequence ID" value="SMF82961.1"/>
    <property type="molecule type" value="Genomic_DNA"/>
</dbReference>
<gene>
    <name evidence="1" type="ORF">SAMN05428998_14828</name>
</gene>
<organism evidence="1 2">
    <name type="scientific">Tistlia consotensis USBA 355</name>
    <dbReference type="NCBI Taxonomy" id="560819"/>
    <lineage>
        <taxon>Bacteria</taxon>
        <taxon>Pseudomonadati</taxon>
        <taxon>Pseudomonadota</taxon>
        <taxon>Alphaproteobacteria</taxon>
        <taxon>Rhodospirillales</taxon>
        <taxon>Rhodovibrionaceae</taxon>
        <taxon>Tistlia</taxon>
    </lineage>
</organism>
<protein>
    <submittedName>
        <fullName evidence="1">Uncharacterized protein</fullName>
    </submittedName>
</protein>
<dbReference type="STRING" id="560819.SAMN05428998_14828"/>
<dbReference type="Proteomes" id="UP000192917">
    <property type="component" value="Unassembled WGS sequence"/>
</dbReference>
<name>A0A1Y6CWR5_9PROT</name>
<proteinExistence type="predicted"/>
<sequence length="93" mass="10290">MATWTIKAYGGDEPQWMRSFDEAEMSKEDIAGLLRCLAARHLTDDEVLDSLLPSKQAAHFELIPPGGKKFGLMTVGTGRHYVAMLELDGHEEG</sequence>
<accession>A0A1Y6CWR5</accession>
<dbReference type="RefSeq" id="WP_085127031.1">
    <property type="nucleotide sequence ID" value="NZ_FWZX01000048.1"/>
</dbReference>
<evidence type="ECO:0000313" key="2">
    <source>
        <dbReference type="Proteomes" id="UP000192917"/>
    </source>
</evidence>